<accession>K6YB25</accession>
<dbReference type="RefSeq" id="WP_007623806.1">
    <property type="nucleotide sequence ID" value="NZ_BAEO01000060.1"/>
</dbReference>
<evidence type="ECO:0000313" key="1">
    <source>
        <dbReference type="EMBL" id="GAC21161.1"/>
    </source>
</evidence>
<sequence length="77" mass="8495">MQFSIKVILVVAVATLFAGCTKNNVRQFVGSAVADGADTEVKYNALECRTLQQRCVQGDFQEWETSNKDMGCSCKKL</sequence>
<dbReference type="EMBL" id="BAEO01000060">
    <property type="protein sequence ID" value="GAC21161.1"/>
    <property type="molecule type" value="Genomic_DNA"/>
</dbReference>
<dbReference type="STRING" id="493475.GARC_4219"/>
<proteinExistence type="predicted"/>
<dbReference type="PROSITE" id="PS51257">
    <property type="entry name" value="PROKAR_LIPOPROTEIN"/>
    <property type="match status" value="1"/>
</dbReference>
<reference evidence="1 2" key="1">
    <citation type="journal article" date="2017" name="Antonie Van Leeuwenhoek">
        <title>Rhizobium rhizosphaerae sp. nov., a novel species isolated from rice rhizosphere.</title>
        <authorList>
            <person name="Zhao J.J."/>
            <person name="Zhang J."/>
            <person name="Zhang R.J."/>
            <person name="Zhang C.W."/>
            <person name="Yin H.Q."/>
            <person name="Zhang X.X."/>
        </authorList>
    </citation>
    <scope>NUCLEOTIDE SEQUENCE [LARGE SCALE GENOMIC DNA]</scope>
    <source>
        <strain evidence="1 2">BSs20135</strain>
    </source>
</reference>
<evidence type="ECO:0000313" key="2">
    <source>
        <dbReference type="Proteomes" id="UP000006327"/>
    </source>
</evidence>
<gene>
    <name evidence="1" type="ORF">GARC_4219</name>
</gene>
<evidence type="ECO:0008006" key="3">
    <source>
        <dbReference type="Google" id="ProtNLM"/>
    </source>
</evidence>
<comment type="caution">
    <text evidence="1">The sequence shown here is derived from an EMBL/GenBank/DDBJ whole genome shotgun (WGS) entry which is preliminary data.</text>
</comment>
<keyword evidence="2" id="KW-1185">Reference proteome</keyword>
<protein>
    <recommendedName>
        <fullName evidence="3">Lipoprotein</fullName>
    </recommendedName>
</protein>
<dbReference type="Proteomes" id="UP000006327">
    <property type="component" value="Unassembled WGS sequence"/>
</dbReference>
<dbReference type="AlphaFoldDB" id="K6YB25"/>
<name>K6YB25_9ALTE</name>
<organism evidence="1 2">
    <name type="scientific">Paraglaciecola arctica BSs20135</name>
    <dbReference type="NCBI Taxonomy" id="493475"/>
    <lineage>
        <taxon>Bacteria</taxon>
        <taxon>Pseudomonadati</taxon>
        <taxon>Pseudomonadota</taxon>
        <taxon>Gammaproteobacteria</taxon>
        <taxon>Alteromonadales</taxon>
        <taxon>Alteromonadaceae</taxon>
        <taxon>Paraglaciecola</taxon>
    </lineage>
</organism>